<dbReference type="Proteomes" id="UP000294498">
    <property type="component" value="Unassembled WGS sequence"/>
</dbReference>
<dbReference type="AlphaFoldDB" id="A0A4R8DPD7"/>
<evidence type="ECO:0000313" key="2">
    <source>
        <dbReference type="Proteomes" id="UP000294498"/>
    </source>
</evidence>
<gene>
    <name evidence="1" type="ORF">EDB95_0164</name>
</gene>
<accession>A0A4R8DPD7</accession>
<protein>
    <submittedName>
        <fullName evidence="1">Uncharacterized protein</fullName>
    </submittedName>
</protein>
<name>A0A4R8DPD7_9BACT</name>
<dbReference type="EMBL" id="SODV01000001">
    <property type="protein sequence ID" value="TDW99156.1"/>
    <property type="molecule type" value="Genomic_DNA"/>
</dbReference>
<organism evidence="1 2">
    <name type="scientific">Dinghuibacter silviterrae</name>
    <dbReference type="NCBI Taxonomy" id="1539049"/>
    <lineage>
        <taxon>Bacteria</taxon>
        <taxon>Pseudomonadati</taxon>
        <taxon>Bacteroidota</taxon>
        <taxon>Chitinophagia</taxon>
        <taxon>Chitinophagales</taxon>
        <taxon>Chitinophagaceae</taxon>
        <taxon>Dinghuibacter</taxon>
    </lineage>
</organism>
<dbReference type="RefSeq" id="WP_133989638.1">
    <property type="nucleotide sequence ID" value="NZ_SODV01000001.1"/>
</dbReference>
<sequence>MLKNTPLSSTRLSAADMKKIRGGLSQLQLWQCLTGVGTFYACWPTSPNPMYSCNYNSCEALGVVCDESACAYYSN</sequence>
<comment type="caution">
    <text evidence="1">The sequence shown here is derived from an EMBL/GenBank/DDBJ whole genome shotgun (WGS) entry which is preliminary data.</text>
</comment>
<keyword evidence="2" id="KW-1185">Reference proteome</keyword>
<evidence type="ECO:0000313" key="1">
    <source>
        <dbReference type="EMBL" id="TDW99156.1"/>
    </source>
</evidence>
<proteinExistence type="predicted"/>
<reference evidence="1 2" key="1">
    <citation type="submission" date="2019-03" db="EMBL/GenBank/DDBJ databases">
        <title>Genomic Encyclopedia of Type Strains, Phase IV (KMG-IV): sequencing the most valuable type-strain genomes for metagenomic binning, comparative biology and taxonomic classification.</title>
        <authorList>
            <person name="Goeker M."/>
        </authorList>
    </citation>
    <scope>NUCLEOTIDE SEQUENCE [LARGE SCALE GENOMIC DNA]</scope>
    <source>
        <strain evidence="1 2">DSM 100059</strain>
    </source>
</reference>